<keyword evidence="3" id="KW-1185">Reference proteome</keyword>
<proteinExistence type="predicted"/>
<feature type="compositionally biased region" description="Polar residues" evidence="1">
    <location>
        <begin position="74"/>
        <end position="86"/>
    </location>
</feature>
<feature type="region of interest" description="Disordered" evidence="1">
    <location>
        <begin position="40"/>
        <end position="101"/>
    </location>
</feature>
<name>A0ABQ9WQ33_9EUKA</name>
<organism evidence="2 3">
    <name type="scientific">Blattamonas nauphoetae</name>
    <dbReference type="NCBI Taxonomy" id="2049346"/>
    <lineage>
        <taxon>Eukaryota</taxon>
        <taxon>Metamonada</taxon>
        <taxon>Preaxostyla</taxon>
        <taxon>Oxymonadida</taxon>
        <taxon>Blattamonas</taxon>
    </lineage>
</organism>
<accession>A0ABQ9WQ33</accession>
<evidence type="ECO:0000313" key="3">
    <source>
        <dbReference type="Proteomes" id="UP001281761"/>
    </source>
</evidence>
<feature type="compositionally biased region" description="Basic and acidic residues" evidence="1">
    <location>
        <begin position="16"/>
        <end position="25"/>
    </location>
</feature>
<evidence type="ECO:0000313" key="2">
    <source>
        <dbReference type="EMBL" id="KAK2941601.1"/>
    </source>
</evidence>
<dbReference type="Proteomes" id="UP001281761">
    <property type="component" value="Unassembled WGS sequence"/>
</dbReference>
<gene>
    <name evidence="2" type="ORF">BLNAU_23478</name>
</gene>
<feature type="compositionally biased region" description="Basic residues" evidence="1">
    <location>
        <begin position="1"/>
        <end position="15"/>
    </location>
</feature>
<feature type="region of interest" description="Disordered" evidence="1">
    <location>
        <begin position="1"/>
        <end position="25"/>
    </location>
</feature>
<protein>
    <submittedName>
        <fullName evidence="2">Uncharacterized protein</fullName>
    </submittedName>
</protein>
<dbReference type="EMBL" id="JARBJD010000484">
    <property type="protein sequence ID" value="KAK2941601.1"/>
    <property type="molecule type" value="Genomic_DNA"/>
</dbReference>
<sequence length="101" mass="11751">MGKRLGCKGNRHNKRERAAKEIRVQKDAPKVLARYEERASELKESIREQSLQRQRQKKHRKQREKRRQQREQEAQSSGQPGDNADQSAMLLDEAKSLTANG</sequence>
<evidence type="ECO:0000256" key="1">
    <source>
        <dbReference type="SAM" id="MobiDB-lite"/>
    </source>
</evidence>
<comment type="caution">
    <text evidence="2">The sequence shown here is derived from an EMBL/GenBank/DDBJ whole genome shotgun (WGS) entry which is preliminary data.</text>
</comment>
<feature type="compositionally biased region" description="Basic residues" evidence="1">
    <location>
        <begin position="54"/>
        <end position="68"/>
    </location>
</feature>
<reference evidence="2 3" key="1">
    <citation type="journal article" date="2022" name="bioRxiv">
        <title>Genomics of Preaxostyla Flagellates Illuminates Evolutionary Transitions and the Path Towards Mitochondrial Loss.</title>
        <authorList>
            <person name="Novak L.V.F."/>
            <person name="Treitli S.C."/>
            <person name="Pyrih J."/>
            <person name="Halakuc P."/>
            <person name="Pipaliya S.V."/>
            <person name="Vacek V."/>
            <person name="Brzon O."/>
            <person name="Soukal P."/>
            <person name="Eme L."/>
            <person name="Dacks J.B."/>
            <person name="Karnkowska A."/>
            <person name="Elias M."/>
            <person name="Hampl V."/>
        </authorList>
    </citation>
    <scope>NUCLEOTIDE SEQUENCE [LARGE SCALE GENOMIC DNA]</scope>
    <source>
        <strain evidence="2">NAU3</strain>
        <tissue evidence="2">Gut</tissue>
    </source>
</reference>